<dbReference type="Proteomes" id="UP000178187">
    <property type="component" value="Unassembled WGS sequence"/>
</dbReference>
<gene>
    <name evidence="1" type="ORF">A3G33_10405</name>
</gene>
<proteinExistence type="predicted"/>
<dbReference type="AlphaFoldDB" id="A0A1G1KR40"/>
<organism evidence="1 2">
    <name type="scientific">Candidatus Danuiimicrobium aquiferis</name>
    <dbReference type="NCBI Taxonomy" id="1801832"/>
    <lineage>
        <taxon>Bacteria</taxon>
        <taxon>Pseudomonadati</taxon>
        <taxon>Candidatus Omnitrophota</taxon>
        <taxon>Candidatus Danuiimicrobium</taxon>
    </lineage>
</organism>
<dbReference type="EMBL" id="MHFR01000063">
    <property type="protein sequence ID" value="OGW95387.1"/>
    <property type="molecule type" value="Genomic_DNA"/>
</dbReference>
<name>A0A1G1KR40_9BACT</name>
<protein>
    <submittedName>
        <fullName evidence="1">Uncharacterized protein</fullName>
    </submittedName>
</protein>
<accession>A0A1G1KR40</accession>
<evidence type="ECO:0000313" key="1">
    <source>
        <dbReference type="EMBL" id="OGW95387.1"/>
    </source>
</evidence>
<evidence type="ECO:0000313" key="2">
    <source>
        <dbReference type="Proteomes" id="UP000178187"/>
    </source>
</evidence>
<sequence length="66" mass="7308">MRDSARKSCGAKRVYFFATQGLSFAPCLNKGAKLWSQLIAPKATFSSIHKSDEKVGLDTCLREADR</sequence>
<reference evidence="1 2" key="1">
    <citation type="journal article" date="2016" name="Nat. Commun.">
        <title>Thousands of microbial genomes shed light on interconnected biogeochemical processes in an aquifer system.</title>
        <authorList>
            <person name="Anantharaman K."/>
            <person name="Brown C.T."/>
            <person name="Hug L.A."/>
            <person name="Sharon I."/>
            <person name="Castelle C.J."/>
            <person name="Probst A.J."/>
            <person name="Thomas B.C."/>
            <person name="Singh A."/>
            <person name="Wilkins M.J."/>
            <person name="Karaoz U."/>
            <person name="Brodie E.L."/>
            <person name="Williams K.H."/>
            <person name="Hubbard S.S."/>
            <person name="Banfield J.F."/>
        </authorList>
    </citation>
    <scope>NUCLEOTIDE SEQUENCE [LARGE SCALE GENOMIC DNA]</scope>
</reference>
<comment type="caution">
    <text evidence="1">The sequence shown here is derived from an EMBL/GenBank/DDBJ whole genome shotgun (WGS) entry which is preliminary data.</text>
</comment>